<dbReference type="InterPro" id="IPR038479">
    <property type="entry name" value="Transthyretin-like_sf"/>
</dbReference>
<proteinExistence type="predicted"/>
<dbReference type="Proteomes" id="UP000008068">
    <property type="component" value="Unassembled WGS sequence"/>
</dbReference>
<accession>G0P0F8</accession>
<dbReference type="Gene3D" id="2.60.40.3330">
    <property type="match status" value="1"/>
</dbReference>
<evidence type="ECO:0000256" key="1">
    <source>
        <dbReference type="SAM" id="SignalP"/>
    </source>
</evidence>
<protein>
    <submittedName>
        <fullName evidence="2">Uncharacterized protein</fullName>
    </submittedName>
</protein>
<name>G0P0F8_CAEBE</name>
<reference evidence="3" key="1">
    <citation type="submission" date="2011-07" db="EMBL/GenBank/DDBJ databases">
        <authorList>
            <consortium name="Caenorhabditis brenneri Sequencing and Analysis Consortium"/>
            <person name="Wilson R.K."/>
        </authorList>
    </citation>
    <scope>NUCLEOTIDE SEQUENCE [LARGE SCALE GENOMIC DNA]</scope>
    <source>
        <strain evidence="3">PB2801</strain>
    </source>
</reference>
<evidence type="ECO:0000313" key="3">
    <source>
        <dbReference type="Proteomes" id="UP000008068"/>
    </source>
</evidence>
<dbReference type="OMA" id="FRHHITI"/>
<feature type="signal peptide" evidence="1">
    <location>
        <begin position="1"/>
        <end position="20"/>
    </location>
</feature>
<organism evidence="3">
    <name type="scientific">Caenorhabditis brenneri</name>
    <name type="common">Nematode worm</name>
    <dbReference type="NCBI Taxonomy" id="135651"/>
    <lineage>
        <taxon>Eukaryota</taxon>
        <taxon>Metazoa</taxon>
        <taxon>Ecdysozoa</taxon>
        <taxon>Nematoda</taxon>
        <taxon>Chromadorea</taxon>
        <taxon>Rhabditida</taxon>
        <taxon>Rhabditina</taxon>
        <taxon>Rhabditomorpha</taxon>
        <taxon>Rhabditoidea</taxon>
        <taxon>Rhabditidae</taxon>
        <taxon>Peloderinae</taxon>
        <taxon>Caenorhabditis</taxon>
    </lineage>
</organism>
<keyword evidence="3" id="KW-1185">Reference proteome</keyword>
<dbReference type="InParanoid" id="G0P0F8"/>
<gene>
    <name evidence="2" type="ORF">CAEBREN_23765</name>
</gene>
<dbReference type="HOGENOM" id="CLU_141211_1_0_1"/>
<dbReference type="eggNOG" id="ENOG502TJ60">
    <property type="taxonomic scope" value="Eukaryota"/>
</dbReference>
<dbReference type="AlphaFoldDB" id="G0P0F8"/>
<feature type="chain" id="PRO_5003406592" evidence="1">
    <location>
        <begin position="21"/>
        <end position="141"/>
    </location>
</feature>
<dbReference type="PANTHER" id="PTHR21479:SF25">
    <property type="entry name" value="APYRASE-RELATED"/>
    <property type="match status" value="1"/>
</dbReference>
<evidence type="ECO:0000313" key="2">
    <source>
        <dbReference type="EMBL" id="EGT41765.1"/>
    </source>
</evidence>
<sequence length="141" mass="15946">MVRLSFSLLALCLLLIQVESVTKFVFTGKLVCDKPSFNYHMVLWEKDGSSGDDAMSNQGPKVSHDPHYYKITGEQDGDEVFAFTYEVYMVIVHSCTHPEKPYRKLTVQLGEFPIMDGTNYKSVNITLTDQGELTTDVIGFH</sequence>
<dbReference type="PANTHER" id="PTHR21479">
    <property type="match status" value="1"/>
</dbReference>
<dbReference type="OrthoDB" id="5902510at2759"/>
<dbReference type="EMBL" id="GL380000">
    <property type="protein sequence ID" value="EGT41765.1"/>
    <property type="molecule type" value="Genomic_DNA"/>
</dbReference>
<keyword evidence="1" id="KW-0732">Signal</keyword>
<dbReference type="FunCoup" id="G0P0F8">
    <property type="interactions" value="1897"/>
</dbReference>